<accession>A0A8S5TEY7</accession>
<feature type="compositionally biased region" description="Polar residues" evidence="1">
    <location>
        <begin position="1"/>
        <end position="20"/>
    </location>
</feature>
<reference evidence="2" key="1">
    <citation type="journal article" date="2021" name="Proc. Natl. Acad. Sci. U.S.A.">
        <title>A Catalog of Tens of Thousands of Viruses from Human Metagenomes Reveals Hidden Associations with Chronic Diseases.</title>
        <authorList>
            <person name="Tisza M.J."/>
            <person name="Buck C.B."/>
        </authorList>
    </citation>
    <scope>NUCLEOTIDE SEQUENCE</scope>
    <source>
        <strain evidence="2">CtbgC51</strain>
    </source>
</reference>
<sequence>MYSWHQTQKNRSQHQKSSPNEPGFNTIRSFWRTRSARRKYATFEEERA</sequence>
<organism evidence="2">
    <name type="scientific">Siphoviridae sp. ctbgC51</name>
    <dbReference type="NCBI Taxonomy" id="2827901"/>
    <lineage>
        <taxon>Viruses</taxon>
        <taxon>Duplodnaviria</taxon>
        <taxon>Heunggongvirae</taxon>
        <taxon>Uroviricota</taxon>
        <taxon>Caudoviricetes</taxon>
    </lineage>
</organism>
<evidence type="ECO:0000256" key="1">
    <source>
        <dbReference type="SAM" id="MobiDB-lite"/>
    </source>
</evidence>
<dbReference type="EMBL" id="BK032817">
    <property type="protein sequence ID" value="DAF61817.1"/>
    <property type="molecule type" value="Genomic_DNA"/>
</dbReference>
<name>A0A8S5TEY7_9CAUD</name>
<feature type="region of interest" description="Disordered" evidence="1">
    <location>
        <begin position="1"/>
        <end position="29"/>
    </location>
</feature>
<proteinExistence type="predicted"/>
<evidence type="ECO:0000313" key="2">
    <source>
        <dbReference type="EMBL" id="DAF61817.1"/>
    </source>
</evidence>
<protein>
    <submittedName>
        <fullName evidence="2">Uncharacterized protein</fullName>
    </submittedName>
</protein>